<name>A0A7J6UWL3_THATH</name>
<keyword evidence="2" id="KW-1185">Reference proteome</keyword>
<dbReference type="Proteomes" id="UP000554482">
    <property type="component" value="Unassembled WGS sequence"/>
</dbReference>
<evidence type="ECO:0000313" key="1">
    <source>
        <dbReference type="EMBL" id="KAF5176580.1"/>
    </source>
</evidence>
<proteinExistence type="predicted"/>
<comment type="caution">
    <text evidence="1">The sequence shown here is derived from an EMBL/GenBank/DDBJ whole genome shotgun (WGS) entry which is preliminary data.</text>
</comment>
<organism evidence="1 2">
    <name type="scientific">Thalictrum thalictroides</name>
    <name type="common">Rue-anemone</name>
    <name type="synonym">Anemone thalictroides</name>
    <dbReference type="NCBI Taxonomy" id="46969"/>
    <lineage>
        <taxon>Eukaryota</taxon>
        <taxon>Viridiplantae</taxon>
        <taxon>Streptophyta</taxon>
        <taxon>Embryophyta</taxon>
        <taxon>Tracheophyta</taxon>
        <taxon>Spermatophyta</taxon>
        <taxon>Magnoliopsida</taxon>
        <taxon>Ranunculales</taxon>
        <taxon>Ranunculaceae</taxon>
        <taxon>Thalictroideae</taxon>
        <taxon>Thalictrum</taxon>
    </lineage>
</organism>
<dbReference type="EMBL" id="JABWDY010042559">
    <property type="protein sequence ID" value="KAF5176580.1"/>
    <property type="molecule type" value="Genomic_DNA"/>
</dbReference>
<sequence length="111" mass="12437">MYGRVKGECRYAQASSSTKEFYCRDRCRKELFASAGSACYEEQGRDHGRSIEMCGQVEGECRDAQASSSTKKCYCRDRCRKELSAAGGYEDQGHGRSTEMCAQAVLPLFLF</sequence>
<gene>
    <name evidence="1" type="ORF">FRX31_033833</name>
</gene>
<dbReference type="AlphaFoldDB" id="A0A7J6UWL3"/>
<reference evidence="1 2" key="1">
    <citation type="submission" date="2020-06" db="EMBL/GenBank/DDBJ databases">
        <title>Transcriptomic and genomic resources for Thalictrum thalictroides and T. hernandezii: Facilitating candidate gene discovery in an emerging model plant lineage.</title>
        <authorList>
            <person name="Arias T."/>
            <person name="Riano-Pachon D.M."/>
            <person name="Di Stilio V.S."/>
        </authorList>
    </citation>
    <scope>NUCLEOTIDE SEQUENCE [LARGE SCALE GENOMIC DNA]</scope>
    <source>
        <strain evidence="2">cv. WT478/WT964</strain>
        <tissue evidence="1">Leaves</tissue>
    </source>
</reference>
<accession>A0A7J6UWL3</accession>
<protein>
    <submittedName>
        <fullName evidence="1">Uncharacterized protein</fullName>
    </submittedName>
</protein>
<evidence type="ECO:0000313" key="2">
    <source>
        <dbReference type="Proteomes" id="UP000554482"/>
    </source>
</evidence>